<proteinExistence type="predicted"/>
<name>A0AAV5DRT2_ELECO</name>
<protein>
    <submittedName>
        <fullName evidence="1">Uncharacterized protein</fullName>
    </submittedName>
</protein>
<evidence type="ECO:0000313" key="1">
    <source>
        <dbReference type="EMBL" id="GJN12861.1"/>
    </source>
</evidence>
<gene>
    <name evidence="1" type="primary">ga31177</name>
    <name evidence="1" type="ORF">PR202_ga31177</name>
</gene>
<sequence length="77" mass="8901">MALTHSFGLSDGCMVVLLLTWLPWYLPKYLPEWLSAELWQKHWIVRDGSKISKGPFQLKPYMNTSNFGPLFLNSTSI</sequence>
<reference evidence="1" key="2">
    <citation type="submission" date="2021-12" db="EMBL/GenBank/DDBJ databases">
        <title>Resequencing data analysis of finger millet.</title>
        <authorList>
            <person name="Hatakeyama M."/>
            <person name="Aluri S."/>
            <person name="Balachadran M.T."/>
            <person name="Sivarajan S.R."/>
            <person name="Poveda L."/>
            <person name="Shimizu-Inatsugi R."/>
            <person name="Schlapbach R."/>
            <person name="Sreeman S.M."/>
            <person name="Shimizu K.K."/>
        </authorList>
    </citation>
    <scope>NUCLEOTIDE SEQUENCE</scope>
</reference>
<comment type="caution">
    <text evidence="1">The sequence shown here is derived from an EMBL/GenBank/DDBJ whole genome shotgun (WGS) entry which is preliminary data.</text>
</comment>
<dbReference type="Proteomes" id="UP001054889">
    <property type="component" value="Unassembled WGS sequence"/>
</dbReference>
<dbReference type="AlphaFoldDB" id="A0AAV5DRT2"/>
<organism evidence="1 2">
    <name type="scientific">Eleusine coracana subsp. coracana</name>
    <dbReference type="NCBI Taxonomy" id="191504"/>
    <lineage>
        <taxon>Eukaryota</taxon>
        <taxon>Viridiplantae</taxon>
        <taxon>Streptophyta</taxon>
        <taxon>Embryophyta</taxon>
        <taxon>Tracheophyta</taxon>
        <taxon>Spermatophyta</taxon>
        <taxon>Magnoliopsida</taxon>
        <taxon>Liliopsida</taxon>
        <taxon>Poales</taxon>
        <taxon>Poaceae</taxon>
        <taxon>PACMAD clade</taxon>
        <taxon>Chloridoideae</taxon>
        <taxon>Cynodonteae</taxon>
        <taxon>Eleusininae</taxon>
        <taxon>Eleusine</taxon>
    </lineage>
</organism>
<keyword evidence="2" id="KW-1185">Reference proteome</keyword>
<evidence type="ECO:0000313" key="2">
    <source>
        <dbReference type="Proteomes" id="UP001054889"/>
    </source>
</evidence>
<dbReference type="EMBL" id="BQKI01000026">
    <property type="protein sequence ID" value="GJN12861.1"/>
    <property type="molecule type" value="Genomic_DNA"/>
</dbReference>
<reference evidence="1" key="1">
    <citation type="journal article" date="2018" name="DNA Res.">
        <title>Multiple hybrid de novo genome assembly of finger millet, an orphan allotetraploid crop.</title>
        <authorList>
            <person name="Hatakeyama M."/>
            <person name="Aluri S."/>
            <person name="Balachadran M.T."/>
            <person name="Sivarajan S.R."/>
            <person name="Patrignani A."/>
            <person name="Gruter S."/>
            <person name="Poveda L."/>
            <person name="Shimizu-Inatsugi R."/>
            <person name="Baeten J."/>
            <person name="Francoijs K.J."/>
            <person name="Nataraja K.N."/>
            <person name="Reddy Y.A.N."/>
            <person name="Phadnis S."/>
            <person name="Ravikumar R.L."/>
            <person name="Schlapbach R."/>
            <person name="Sreeman S.M."/>
            <person name="Shimizu K.K."/>
        </authorList>
    </citation>
    <scope>NUCLEOTIDE SEQUENCE</scope>
</reference>
<accession>A0AAV5DRT2</accession>